<comment type="caution">
    <text evidence="5">The sequence shown here is derived from an EMBL/GenBank/DDBJ whole genome shotgun (WGS) entry which is preliminary data.</text>
</comment>
<evidence type="ECO:0000256" key="3">
    <source>
        <dbReference type="ARBA" id="ARBA00022857"/>
    </source>
</evidence>
<dbReference type="OrthoDB" id="310654at2759"/>
<dbReference type="PROSITE" id="PS00318">
    <property type="entry name" value="HMG_COA_REDUCTASE_2"/>
    <property type="match status" value="1"/>
</dbReference>
<dbReference type="InterPro" id="IPR023074">
    <property type="entry name" value="HMG_CoA_Rdtase_cat_sf"/>
</dbReference>
<dbReference type="PANTHER" id="PTHR10572">
    <property type="entry name" value="3-HYDROXY-3-METHYLGLUTARYL-COENZYME A REDUCTASE"/>
    <property type="match status" value="1"/>
</dbReference>
<keyword evidence="4" id="KW-0560">Oxidoreductase</keyword>
<dbReference type="Proteomes" id="UP000651452">
    <property type="component" value="Unassembled WGS sequence"/>
</dbReference>
<gene>
    <name evidence="5" type="ORF">EKO04_004676</name>
</gene>
<sequence length="387" mass="41564">MVAHTSQEPISPLENVLRESSTALAIAESNTPHKVTIENHAGFIRIPVGIAGPLKILGSSNTNGDFFAPLATVEATLVASCSRGCKAFTENGGLQFKVLREGMSRAPVFFFSSPAEAIVFADRIPAFQDQFVRDAESTSRFARLQALTPHIVGSNVHLHFSYFTGDATGQNMVTIATQTACDRFLMSKEAQELGVKDFIIEGDMASDKKGSWRNVMEPRGVQVLAWGEITNEVCVRVLKCSTERLYTVLMLMKEGQARNGGFGRNVNTANIVAAMFIACGQDAGSVAESAWTQLTTTYDGDSKTLKLSLFFPSLPVGTVGGGTMYPSQKASLELLKCRGQGSKRRLAGLVACFCMALDISTAAAIASGGFTDAHKRLARDKADKSKL</sequence>
<dbReference type="InterPro" id="IPR009029">
    <property type="entry name" value="HMG_CoA_Rdtase_sub-bd_dom_sf"/>
</dbReference>
<dbReference type="PROSITE" id="PS50065">
    <property type="entry name" value="HMG_COA_REDUCTASE_4"/>
    <property type="match status" value="1"/>
</dbReference>
<evidence type="ECO:0000256" key="4">
    <source>
        <dbReference type="ARBA" id="ARBA00023002"/>
    </source>
</evidence>
<dbReference type="PRINTS" id="PR00071">
    <property type="entry name" value="HMGCOARDTASE"/>
</dbReference>
<dbReference type="AlphaFoldDB" id="A0A8H7J5F7"/>
<dbReference type="PANTHER" id="PTHR10572:SF24">
    <property type="entry name" value="3-HYDROXY-3-METHYLGLUTARYL-COENZYME A REDUCTASE"/>
    <property type="match status" value="1"/>
</dbReference>
<evidence type="ECO:0000313" key="6">
    <source>
        <dbReference type="Proteomes" id="UP000651452"/>
    </source>
</evidence>
<dbReference type="EC" id="1.1.1.34" evidence="2"/>
<organism evidence="5 6">
    <name type="scientific">Ascochyta lentis</name>
    <dbReference type="NCBI Taxonomy" id="205686"/>
    <lineage>
        <taxon>Eukaryota</taxon>
        <taxon>Fungi</taxon>
        <taxon>Dikarya</taxon>
        <taxon>Ascomycota</taxon>
        <taxon>Pezizomycotina</taxon>
        <taxon>Dothideomycetes</taxon>
        <taxon>Pleosporomycetidae</taxon>
        <taxon>Pleosporales</taxon>
        <taxon>Pleosporineae</taxon>
        <taxon>Didymellaceae</taxon>
        <taxon>Ascochyta</taxon>
    </lineage>
</organism>
<accession>A0A8H7J5F7</accession>
<proteinExistence type="inferred from homology"/>
<dbReference type="InterPro" id="IPR009023">
    <property type="entry name" value="HMG_CoA_Rdtase_NAD(P)-bd_sf"/>
</dbReference>
<dbReference type="InterPro" id="IPR004554">
    <property type="entry name" value="HMG_CoA_Rdtase_eu_arc"/>
</dbReference>
<dbReference type="InterPro" id="IPR023076">
    <property type="entry name" value="HMG_CoA_Rdtase_CS"/>
</dbReference>
<reference evidence="5" key="1">
    <citation type="submission" date="2018-12" db="EMBL/GenBank/DDBJ databases">
        <authorList>
            <person name="Syme R.A."/>
            <person name="Farfan-Caceres L."/>
            <person name="Lichtenzveig J."/>
        </authorList>
    </citation>
    <scope>NUCLEOTIDE SEQUENCE</scope>
    <source>
        <strain evidence="5">Al4</strain>
    </source>
</reference>
<reference evidence="5" key="2">
    <citation type="submission" date="2020-09" db="EMBL/GenBank/DDBJ databases">
        <title>Reference genome assembly for Australian Ascochyta lentis isolate Al4.</title>
        <authorList>
            <person name="Lee R.C."/>
            <person name="Farfan-Caceres L.M."/>
            <person name="Debler J.W."/>
            <person name="Williams A.H."/>
            <person name="Henares B.M."/>
        </authorList>
    </citation>
    <scope>NUCLEOTIDE SEQUENCE</scope>
    <source>
        <strain evidence="5">Al4</strain>
    </source>
</reference>
<dbReference type="Gene3D" id="3.30.70.420">
    <property type="entry name" value="Hydroxymethylglutaryl-CoA reductase, class I/II, NAD/NADP-binding domain"/>
    <property type="match status" value="1"/>
</dbReference>
<evidence type="ECO:0000256" key="1">
    <source>
        <dbReference type="ARBA" id="ARBA00007661"/>
    </source>
</evidence>
<dbReference type="GO" id="GO:0015936">
    <property type="term" value="P:coenzyme A metabolic process"/>
    <property type="evidence" value="ECO:0007669"/>
    <property type="project" value="InterPro"/>
</dbReference>
<dbReference type="GO" id="GO:0008299">
    <property type="term" value="P:isoprenoid biosynthetic process"/>
    <property type="evidence" value="ECO:0007669"/>
    <property type="project" value="InterPro"/>
</dbReference>
<dbReference type="CDD" id="cd00643">
    <property type="entry name" value="HMG-CoA_reductase_classI"/>
    <property type="match status" value="1"/>
</dbReference>
<keyword evidence="6" id="KW-1185">Reference proteome</keyword>
<dbReference type="Gene3D" id="3.90.770.10">
    <property type="entry name" value="3-hydroxy-3-methylglutaryl-coenzyme A Reductase, Chain A, domain 2"/>
    <property type="match status" value="1"/>
</dbReference>
<dbReference type="SUPFAM" id="SSF56542">
    <property type="entry name" value="Substrate-binding domain of HMG-CoA reductase"/>
    <property type="match status" value="1"/>
</dbReference>
<name>A0A8H7J5F7_9PLEO</name>
<dbReference type="EMBL" id="RZGK01000008">
    <property type="protein sequence ID" value="KAF9697229.1"/>
    <property type="molecule type" value="Genomic_DNA"/>
</dbReference>
<keyword evidence="3" id="KW-0521">NADP</keyword>
<evidence type="ECO:0000313" key="5">
    <source>
        <dbReference type="EMBL" id="KAF9697229.1"/>
    </source>
</evidence>
<dbReference type="InterPro" id="IPR002202">
    <property type="entry name" value="HMG_CoA_Rdtase"/>
</dbReference>
<protein>
    <recommendedName>
        <fullName evidence="2">hydroxymethylglutaryl-CoA reductase (NADPH)</fullName>
        <ecNumber evidence="2">1.1.1.34</ecNumber>
    </recommendedName>
</protein>
<dbReference type="Pfam" id="PF00368">
    <property type="entry name" value="HMG-CoA_red"/>
    <property type="match status" value="1"/>
</dbReference>
<dbReference type="SUPFAM" id="SSF55035">
    <property type="entry name" value="NAD-binding domain of HMG-CoA reductase"/>
    <property type="match status" value="1"/>
</dbReference>
<evidence type="ECO:0000256" key="2">
    <source>
        <dbReference type="ARBA" id="ARBA00012999"/>
    </source>
</evidence>
<dbReference type="GO" id="GO:0004420">
    <property type="term" value="F:hydroxymethylglutaryl-CoA reductase (NADPH) activity"/>
    <property type="evidence" value="ECO:0007669"/>
    <property type="project" value="UniProtKB-EC"/>
</dbReference>
<comment type="similarity">
    <text evidence="1">Belongs to the HMG-CoA reductase family.</text>
</comment>